<dbReference type="InterPro" id="IPR058866">
    <property type="entry name" value="GDPGP1_N"/>
</dbReference>
<comment type="function">
    <text evidence="2">Specific and highly efficient GDP-D-glucose phosphorylase regulating the levels of GDP-D-glucose in cells.</text>
</comment>
<evidence type="ECO:0000313" key="16">
    <source>
        <dbReference type="EMBL" id="KAI1728103.1"/>
    </source>
</evidence>
<evidence type="ECO:0000313" key="17">
    <source>
        <dbReference type="Proteomes" id="UP001201812"/>
    </source>
</evidence>
<name>A0AAD4RA75_9BILA</name>
<evidence type="ECO:0000256" key="2">
    <source>
        <dbReference type="ARBA" id="ARBA00003049"/>
    </source>
</evidence>
<dbReference type="EC" id="2.7.7.78" evidence="5"/>
<evidence type="ECO:0000256" key="7">
    <source>
        <dbReference type="ARBA" id="ARBA00022490"/>
    </source>
</evidence>
<dbReference type="Pfam" id="PF26217">
    <property type="entry name" value="GDPGP1_N"/>
    <property type="match status" value="1"/>
</dbReference>
<dbReference type="GO" id="GO:0016787">
    <property type="term" value="F:hydrolase activity"/>
    <property type="evidence" value="ECO:0007669"/>
    <property type="project" value="UniProtKB-KW"/>
</dbReference>
<evidence type="ECO:0000256" key="12">
    <source>
        <dbReference type="ARBA" id="ARBA00022801"/>
    </source>
</evidence>
<evidence type="ECO:0000256" key="3">
    <source>
        <dbReference type="ARBA" id="ARBA00004496"/>
    </source>
</evidence>
<sequence>MEMSLSPGMDTKPGSNLRAYRSLSTVQAPTELQIMDQGFHKAAPFLQYRTNDFIYDLRKCQEERKEHDFKQKLVSKWEEARERKVFNYDLKCMYKLLEGNYNLSLQLNVERGTLRRKPMRFQNIRQPFNHLRWNFTKLRQAELLYLLRCGDKPYTADKLDIHTIAVNASPMEKGHSLVIPSVNKCFPQVLNSSAVRISTDLMLLTEDENFHVLFNSLLGQASVNHLHTHILFWPYESDLINRPVEPLFPNKPSEDSPMFILRRPAWLIQTFVFQLKSPASFDAFVNNITNCAIFLTEQNVAHNLFMSRAPPLRTTSLSPTDCSVSIAAEPLYVTAYLFPRRNQTGAKPPTNFSPASMELAGFLTAYTYRFFETATESTVIRIIDEDAVLSDMIFETLVQGLAERFEGQVPWSCSEDETISSNGEGKRRTVSTGLLSPCGSFRYNLGDRRRWSHSVSERLGISSSGDESDGGARPGTAGDLLLSGDEYLDLAGLTSHEIDELVDDFHTITTPIPLPHQHSHSNTSSCSGSPIVGGFHTSNNTTAASKSRENTIENATTETGNDVPKAAMMNNTGW</sequence>
<protein>
    <recommendedName>
        <fullName evidence="6">GDP-D-glucose phosphorylase 1</fullName>
        <ecNumber evidence="5">2.7.7.78</ecNumber>
    </recommendedName>
</protein>
<evidence type="ECO:0000259" key="14">
    <source>
        <dbReference type="Pfam" id="PF26216"/>
    </source>
</evidence>
<dbReference type="Pfam" id="PF26216">
    <property type="entry name" value="GDPGP1_C"/>
    <property type="match status" value="1"/>
</dbReference>
<dbReference type="InterPro" id="IPR058865">
    <property type="entry name" value="GDPGP1_C"/>
</dbReference>
<accession>A0AAD4RA75</accession>
<dbReference type="PANTHER" id="PTHR20884:SF8">
    <property type="entry name" value="GDP-D-GLUCOSE PHOSPHORYLASE 1"/>
    <property type="match status" value="1"/>
</dbReference>
<comment type="similarity">
    <text evidence="4">Belongs to the GDPGP1 family.</text>
</comment>
<feature type="region of interest" description="Disordered" evidence="13">
    <location>
        <begin position="457"/>
        <end position="478"/>
    </location>
</feature>
<dbReference type="GO" id="GO:0005737">
    <property type="term" value="C:cytoplasm"/>
    <property type="evidence" value="ECO:0007669"/>
    <property type="project" value="UniProtKB-SubCell"/>
</dbReference>
<dbReference type="GO" id="GO:0006006">
    <property type="term" value="P:glucose metabolic process"/>
    <property type="evidence" value="ECO:0007669"/>
    <property type="project" value="TreeGrafter"/>
</dbReference>
<comment type="subcellular location">
    <subcellularLocation>
        <location evidence="3">Cytoplasm</location>
    </subcellularLocation>
</comment>
<keyword evidence="12" id="KW-0378">Hydrolase</keyword>
<dbReference type="GO" id="GO:0000166">
    <property type="term" value="F:nucleotide binding"/>
    <property type="evidence" value="ECO:0007669"/>
    <property type="project" value="UniProtKB-KW"/>
</dbReference>
<keyword evidence="8" id="KW-0344">Guanine-nucleotide releasing factor</keyword>
<keyword evidence="11" id="KW-0547">Nucleotide-binding</keyword>
<evidence type="ECO:0000256" key="10">
    <source>
        <dbReference type="ARBA" id="ARBA00022695"/>
    </source>
</evidence>
<feature type="domain" description="GDPGP1-like C-terminal" evidence="14">
    <location>
        <begin position="266"/>
        <end position="401"/>
    </location>
</feature>
<comment type="catalytic activity">
    <reaction evidence="1">
        <text>GDP-alpha-D-glucose + phosphate = alpha-D-glucose 1-phosphate + GDP + H(+)</text>
        <dbReference type="Rhea" id="RHEA:30387"/>
        <dbReference type="ChEBI" id="CHEBI:15378"/>
        <dbReference type="ChEBI" id="CHEBI:43474"/>
        <dbReference type="ChEBI" id="CHEBI:58189"/>
        <dbReference type="ChEBI" id="CHEBI:58601"/>
        <dbReference type="ChEBI" id="CHEBI:62230"/>
        <dbReference type="EC" id="2.7.7.78"/>
    </reaction>
</comment>
<evidence type="ECO:0000256" key="5">
    <source>
        <dbReference type="ARBA" id="ARBA00012507"/>
    </source>
</evidence>
<evidence type="ECO:0000256" key="9">
    <source>
        <dbReference type="ARBA" id="ARBA00022679"/>
    </source>
</evidence>
<keyword evidence="7" id="KW-0963">Cytoplasm</keyword>
<keyword evidence="9" id="KW-0808">Transferase</keyword>
<evidence type="ECO:0000259" key="15">
    <source>
        <dbReference type="Pfam" id="PF26217"/>
    </source>
</evidence>
<gene>
    <name evidence="16" type="ORF">DdX_00258</name>
</gene>
<keyword evidence="10" id="KW-0548">Nucleotidyltransferase</keyword>
<dbReference type="InterPro" id="IPR026506">
    <property type="entry name" value="GDPGP"/>
</dbReference>
<dbReference type="GO" id="GO:0005085">
    <property type="term" value="F:guanyl-nucleotide exchange factor activity"/>
    <property type="evidence" value="ECO:0007669"/>
    <property type="project" value="UniProtKB-KW"/>
</dbReference>
<dbReference type="EMBL" id="JAKKPZ010000001">
    <property type="protein sequence ID" value="KAI1728103.1"/>
    <property type="molecule type" value="Genomic_DNA"/>
</dbReference>
<evidence type="ECO:0000256" key="6">
    <source>
        <dbReference type="ARBA" id="ARBA00018857"/>
    </source>
</evidence>
<keyword evidence="17" id="KW-1185">Reference proteome</keyword>
<evidence type="ECO:0000256" key="13">
    <source>
        <dbReference type="SAM" id="MobiDB-lite"/>
    </source>
</evidence>
<evidence type="ECO:0000256" key="1">
    <source>
        <dbReference type="ARBA" id="ARBA00000063"/>
    </source>
</evidence>
<evidence type="ECO:0000256" key="11">
    <source>
        <dbReference type="ARBA" id="ARBA00022741"/>
    </source>
</evidence>
<dbReference type="PANTHER" id="PTHR20884">
    <property type="entry name" value="GDP-D-GLUCOSE PHOSPHORYLASE 1"/>
    <property type="match status" value="1"/>
</dbReference>
<proteinExistence type="inferred from homology"/>
<evidence type="ECO:0000256" key="8">
    <source>
        <dbReference type="ARBA" id="ARBA00022658"/>
    </source>
</evidence>
<dbReference type="GO" id="GO:0080048">
    <property type="term" value="F:GDP-D-glucose phosphorylase activity"/>
    <property type="evidence" value="ECO:0007669"/>
    <property type="project" value="UniProtKB-EC"/>
</dbReference>
<comment type="caution">
    <text evidence="16">The sequence shown here is derived from an EMBL/GenBank/DDBJ whole genome shotgun (WGS) entry which is preliminary data.</text>
</comment>
<evidence type="ECO:0000256" key="4">
    <source>
        <dbReference type="ARBA" id="ARBA00006451"/>
    </source>
</evidence>
<reference evidence="16" key="1">
    <citation type="submission" date="2022-01" db="EMBL/GenBank/DDBJ databases">
        <title>Genome Sequence Resource for Two Populations of Ditylenchus destructor, the Migratory Endoparasitic Phytonematode.</title>
        <authorList>
            <person name="Zhang H."/>
            <person name="Lin R."/>
            <person name="Xie B."/>
        </authorList>
    </citation>
    <scope>NUCLEOTIDE SEQUENCE</scope>
    <source>
        <strain evidence="16">BazhouSP</strain>
    </source>
</reference>
<dbReference type="Proteomes" id="UP001201812">
    <property type="component" value="Unassembled WGS sequence"/>
</dbReference>
<dbReference type="AlphaFoldDB" id="A0AAD4RA75"/>
<feature type="domain" description="GDPGP1-like N-terminal" evidence="15">
    <location>
        <begin position="69"/>
        <end position="230"/>
    </location>
</feature>
<organism evidence="16 17">
    <name type="scientific">Ditylenchus destructor</name>
    <dbReference type="NCBI Taxonomy" id="166010"/>
    <lineage>
        <taxon>Eukaryota</taxon>
        <taxon>Metazoa</taxon>
        <taxon>Ecdysozoa</taxon>
        <taxon>Nematoda</taxon>
        <taxon>Chromadorea</taxon>
        <taxon>Rhabditida</taxon>
        <taxon>Tylenchina</taxon>
        <taxon>Tylenchomorpha</taxon>
        <taxon>Sphaerularioidea</taxon>
        <taxon>Anguinidae</taxon>
        <taxon>Anguininae</taxon>
        <taxon>Ditylenchus</taxon>
    </lineage>
</organism>